<dbReference type="InterPro" id="IPR003594">
    <property type="entry name" value="HATPase_dom"/>
</dbReference>
<dbReference type="Gene3D" id="3.30.565.10">
    <property type="entry name" value="Histidine kinase-like ATPase, C-terminal domain"/>
    <property type="match status" value="1"/>
</dbReference>
<evidence type="ECO:0000313" key="6">
    <source>
        <dbReference type="Proteomes" id="UP000313645"/>
    </source>
</evidence>
<dbReference type="SMART" id="SM00387">
    <property type="entry name" value="HATPase_c"/>
    <property type="match status" value="1"/>
</dbReference>
<dbReference type="EMBL" id="SJDL01000006">
    <property type="protein sequence ID" value="TBW57990.1"/>
    <property type="molecule type" value="Genomic_DNA"/>
</dbReference>
<dbReference type="InterPro" id="IPR004358">
    <property type="entry name" value="Sig_transdc_His_kin-like_C"/>
</dbReference>
<proteinExistence type="predicted"/>
<organism evidence="5 6">
    <name type="scientific">Marinobacter halodurans</name>
    <dbReference type="NCBI Taxonomy" id="2528979"/>
    <lineage>
        <taxon>Bacteria</taxon>
        <taxon>Pseudomonadati</taxon>
        <taxon>Pseudomonadota</taxon>
        <taxon>Gammaproteobacteria</taxon>
        <taxon>Pseudomonadales</taxon>
        <taxon>Marinobacteraceae</taxon>
        <taxon>Marinobacter</taxon>
    </lineage>
</organism>
<evidence type="ECO:0000259" key="4">
    <source>
        <dbReference type="PROSITE" id="PS51833"/>
    </source>
</evidence>
<keyword evidence="6" id="KW-1185">Reference proteome</keyword>
<evidence type="ECO:0000313" key="5">
    <source>
        <dbReference type="EMBL" id="TBW57990.1"/>
    </source>
</evidence>
<evidence type="ECO:0000259" key="3">
    <source>
        <dbReference type="PROSITE" id="PS50109"/>
    </source>
</evidence>
<dbReference type="InterPro" id="IPR036890">
    <property type="entry name" value="HATPase_C_sf"/>
</dbReference>
<dbReference type="InterPro" id="IPR052340">
    <property type="entry name" value="RNase_Y/CdgJ"/>
</dbReference>
<evidence type="ECO:0000256" key="2">
    <source>
        <dbReference type="ARBA" id="ARBA00012438"/>
    </source>
</evidence>
<dbReference type="SUPFAM" id="SSF109604">
    <property type="entry name" value="HD-domain/PDEase-like"/>
    <property type="match status" value="1"/>
</dbReference>
<dbReference type="InterPro" id="IPR013976">
    <property type="entry name" value="HDOD"/>
</dbReference>
<feature type="domain" description="HDOD" evidence="4">
    <location>
        <begin position="9"/>
        <end position="186"/>
    </location>
</feature>
<dbReference type="PRINTS" id="PR00344">
    <property type="entry name" value="BCTRLSENSOR"/>
</dbReference>
<feature type="domain" description="Histidine kinase" evidence="3">
    <location>
        <begin position="441"/>
        <end position="658"/>
    </location>
</feature>
<sequence length="673" mass="73868">MELPADGELPSLPQVVLRALEACRGDADYRDIGRIISADTALCVRVLALANSALYGRPGEINSIDQALQRLGTNQIQALIITASLRQLLFDLGADRWQQLRDFWRHSLTTALTARALGRLTGYPNNEEAFMLGLLHNVGELIALRQPTGENQQALLDNQTEMGARLAEHWGLGQMAVDAIRYQHAPAREIRDAGHLVKLINLSTRLALADSSGIEAAQTIFGLTSALTREICARIEREVSSVAQSLEIPLDGPFDGESAHRRLFNRVVRTALVEQAMQTLPAQSTDTELLVTALRNLVTLTGRPGLVFQEQDGVLRLLAATRTSPPHIEVPLDNPRSLVTRVATLHETEALAADNRTILDQQLLDLLDCASMMCVAVNGALHCHGVYVIGLDASGDAEDSQVLLDLFARRVADLADTLELDTRAHSDEMLEHLARRIELRKRVHEISNPLTIVRQYIHQLQGKLASLEGSESLKPDLQILREEMDRAAGLLERISESDSTDDHAGAPPLDLNSELTLLCELFEDALFAPAHIDCQPTLTSADTHVRATRGPVRQLVMNLVRNAVEAMDKGGQLHLQTAAPVWQDGRQWVELVIEDSGEGIPESVRNRLFKPVRSTKGPTHSGLGLSIVKQLMDDMEGIVSCKTSDRGTSFRLLLPAAPDSGKYDREAHEEPGQ</sequence>
<reference evidence="5 6" key="1">
    <citation type="submission" date="2019-02" db="EMBL/GenBank/DDBJ databases">
        <title>Marinobacter halodurans sp. nov., a marine bacterium isolated from sea tidal flat.</title>
        <authorList>
            <person name="Yoo Y."/>
            <person name="Lee D.W."/>
            <person name="Kim B.S."/>
            <person name="Kim J.-J."/>
        </authorList>
    </citation>
    <scope>NUCLEOTIDE SEQUENCE [LARGE SCALE GENOMIC DNA]</scope>
    <source>
        <strain evidence="5 6">YJ-S3-2</strain>
    </source>
</reference>
<dbReference type="EC" id="2.7.13.3" evidence="2"/>
<accession>A0ABY1ZQD2</accession>
<comment type="caution">
    <text evidence="5">The sequence shown here is derived from an EMBL/GenBank/DDBJ whole genome shotgun (WGS) entry which is preliminary data.</text>
</comment>
<comment type="catalytic activity">
    <reaction evidence="1">
        <text>ATP + protein L-histidine = ADP + protein N-phospho-L-histidine.</text>
        <dbReference type="EC" id="2.7.13.3"/>
    </reaction>
</comment>
<evidence type="ECO:0000256" key="1">
    <source>
        <dbReference type="ARBA" id="ARBA00000085"/>
    </source>
</evidence>
<dbReference type="PANTHER" id="PTHR33525">
    <property type="match status" value="1"/>
</dbReference>
<dbReference type="Pfam" id="PF08668">
    <property type="entry name" value="HDOD"/>
    <property type="match status" value="1"/>
</dbReference>
<protein>
    <recommendedName>
        <fullName evidence="2">histidine kinase</fullName>
        <ecNumber evidence="2">2.7.13.3</ecNumber>
    </recommendedName>
</protein>
<dbReference type="Pfam" id="PF02518">
    <property type="entry name" value="HATPase_c"/>
    <property type="match status" value="1"/>
</dbReference>
<dbReference type="Proteomes" id="UP000313645">
    <property type="component" value="Unassembled WGS sequence"/>
</dbReference>
<gene>
    <name evidence="5" type="ORF">EZI54_05385</name>
</gene>
<name>A0ABY1ZQD2_9GAMM</name>
<dbReference type="PROSITE" id="PS50109">
    <property type="entry name" value="HIS_KIN"/>
    <property type="match status" value="1"/>
</dbReference>
<dbReference type="PANTHER" id="PTHR33525:SF6">
    <property type="entry name" value="HDOD DOMAIN-CONTAINING PROTEIN"/>
    <property type="match status" value="1"/>
</dbReference>
<dbReference type="Gene3D" id="1.10.3210.10">
    <property type="entry name" value="Hypothetical protein af1432"/>
    <property type="match status" value="1"/>
</dbReference>
<dbReference type="PROSITE" id="PS51833">
    <property type="entry name" value="HDOD"/>
    <property type="match status" value="1"/>
</dbReference>
<dbReference type="InterPro" id="IPR005467">
    <property type="entry name" value="His_kinase_dom"/>
</dbReference>
<dbReference type="SUPFAM" id="SSF55874">
    <property type="entry name" value="ATPase domain of HSP90 chaperone/DNA topoisomerase II/histidine kinase"/>
    <property type="match status" value="1"/>
</dbReference>